<evidence type="ECO:0000313" key="2">
    <source>
        <dbReference type="EMBL" id="UJF35530.1"/>
    </source>
</evidence>
<evidence type="ECO:0000313" key="3">
    <source>
        <dbReference type="Proteomes" id="UP001649230"/>
    </source>
</evidence>
<dbReference type="InterPro" id="IPR006115">
    <property type="entry name" value="6PGDH_NADP-bd"/>
</dbReference>
<sequence length="178" mass="19354">MCLPHSGVVEETLIGEAGMINDLAPHTIVIDCSTSDPASTCNLSRLLKDRKISLLDAPMNRGPKDAREGKLNIMVGGDPEAYEAVYPLFASFSENIYYVGQAGAGHRLKLLNNYISMAFTSIVISSLSYAQMNGLDLAILDKVMSKGSNYIPAMPLMISWLEKGGTSFNFLSRTLVKM</sequence>
<gene>
    <name evidence="2" type="ORF">L0M14_10755</name>
</gene>
<dbReference type="SUPFAM" id="SSF48179">
    <property type="entry name" value="6-phosphogluconate dehydrogenase C-terminal domain-like"/>
    <property type="match status" value="1"/>
</dbReference>
<reference evidence="2 3" key="1">
    <citation type="journal article" date="2024" name="Int. J. Syst. Evol. Microbiol.">
        <title>Paenibacillus hexagrammi sp. nov., a novel bacterium isolated from the gut content of Hexagrammos agrammus.</title>
        <authorList>
            <person name="Jung H.K."/>
            <person name="Kim D.G."/>
            <person name="Zin H."/>
            <person name="Park J."/>
            <person name="Jung H."/>
            <person name="Kim Y.O."/>
            <person name="Kong H.J."/>
            <person name="Kim J.W."/>
            <person name="Kim Y.S."/>
        </authorList>
    </citation>
    <scope>NUCLEOTIDE SEQUENCE [LARGE SCALE GENOMIC DNA]</scope>
    <source>
        <strain evidence="2 3">YPD9-1</strain>
    </source>
</reference>
<dbReference type="Gene3D" id="3.40.50.720">
    <property type="entry name" value="NAD(P)-binding Rossmann-like Domain"/>
    <property type="match status" value="1"/>
</dbReference>
<dbReference type="InterPro" id="IPR013328">
    <property type="entry name" value="6PGD_dom2"/>
</dbReference>
<dbReference type="EMBL" id="CP090978">
    <property type="protein sequence ID" value="UJF35530.1"/>
    <property type="molecule type" value="Genomic_DNA"/>
</dbReference>
<dbReference type="Proteomes" id="UP001649230">
    <property type="component" value="Chromosome"/>
</dbReference>
<dbReference type="Pfam" id="PF03446">
    <property type="entry name" value="NAD_binding_2"/>
    <property type="match status" value="1"/>
</dbReference>
<name>A0ABY3SQZ6_9BACL</name>
<dbReference type="InterPro" id="IPR008927">
    <property type="entry name" value="6-PGluconate_DH-like_C_sf"/>
</dbReference>
<dbReference type="PANTHER" id="PTHR43060">
    <property type="entry name" value="3-HYDROXYISOBUTYRATE DEHYDROGENASE-LIKE 1, MITOCHONDRIAL-RELATED"/>
    <property type="match status" value="1"/>
</dbReference>
<dbReference type="Gene3D" id="1.10.1040.10">
    <property type="entry name" value="N-(1-d-carboxylethyl)-l-norvaline Dehydrogenase, domain 2"/>
    <property type="match status" value="1"/>
</dbReference>
<organism evidence="2 3">
    <name type="scientific">Paenibacillus hexagrammi</name>
    <dbReference type="NCBI Taxonomy" id="2908839"/>
    <lineage>
        <taxon>Bacteria</taxon>
        <taxon>Bacillati</taxon>
        <taxon>Bacillota</taxon>
        <taxon>Bacilli</taxon>
        <taxon>Bacillales</taxon>
        <taxon>Paenibacillaceae</taxon>
        <taxon>Paenibacillus</taxon>
    </lineage>
</organism>
<protein>
    <submittedName>
        <fullName evidence="2">NAD(P)-binding domain-containing protein</fullName>
    </submittedName>
</protein>
<dbReference type="SUPFAM" id="SSF51735">
    <property type="entry name" value="NAD(P)-binding Rossmann-fold domains"/>
    <property type="match status" value="1"/>
</dbReference>
<dbReference type="RefSeq" id="WP_235122091.1">
    <property type="nucleotide sequence ID" value="NZ_CP090978.1"/>
</dbReference>
<feature type="domain" description="6-phosphogluconate dehydrogenase NADP-binding" evidence="1">
    <location>
        <begin position="1"/>
        <end position="100"/>
    </location>
</feature>
<proteinExistence type="predicted"/>
<dbReference type="PANTHER" id="PTHR43060:SF15">
    <property type="entry name" value="3-HYDROXYISOBUTYRATE DEHYDROGENASE-LIKE 1, MITOCHONDRIAL-RELATED"/>
    <property type="match status" value="1"/>
</dbReference>
<keyword evidence="3" id="KW-1185">Reference proteome</keyword>
<dbReference type="InterPro" id="IPR036291">
    <property type="entry name" value="NAD(P)-bd_dom_sf"/>
</dbReference>
<accession>A0ABY3SQZ6</accession>
<evidence type="ECO:0000259" key="1">
    <source>
        <dbReference type="Pfam" id="PF03446"/>
    </source>
</evidence>